<evidence type="ECO:0000256" key="8">
    <source>
        <dbReference type="ARBA" id="ARBA00022989"/>
    </source>
</evidence>
<protein>
    <recommendedName>
        <fullName evidence="3">ferric-chelate reductase (NADPH)</fullName>
        <ecNumber evidence="3">1.16.1.9</ecNumber>
    </recommendedName>
</protein>
<feature type="transmembrane region" description="Helical" evidence="15">
    <location>
        <begin position="222"/>
        <end position="241"/>
    </location>
</feature>
<dbReference type="SFLD" id="SFLDG01168">
    <property type="entry name" value="Ferric_reductase_subgroup_(FRE"/>
    <property type="match status" value="1"/>
</dbReference>
<evidence type="ECO:0000256" key="2">
    <source>
        <dbReference type="ARBA" id="ARBA00006278"/>
    </source>
</evidence>
<keyword evidence="10" id="KW-0406">Ion transport</keyword>
<dbReference type="PANTHER" id="PTHR32361">
    <property type="entry name" value="FERRIC/CUPRIC REDUCTASE TRANSMEMBRANE COMPONENT"/>
    <property type="match status" value="1"/>
</dbReference>
<dbReference type="Gene3D" id="3.40.50.80">
    <property type="entry name" value="Nucleotide-binding domain of ferredoxin-NADP reductase (FNR) module"/>
    <property type="match status" value="1"/>
</dbReference>
<dbReference type="GO" id="GO:0005886">
    <property type="term" value="C:plasma membrane"/>
    <property type="evidence" value="ECO:0007669"/>
    <property type="project" value="UniProtKB-SubCell"/>
</dbReference>
<dbReference type="Pfam" id="PF08030">
    <property type="entry name" value="NAD_binding_6"/>
    <property type="match status" value="1"/>
</dbReference>
<dbReference type="PROSITE" id="PS51384">
    <property type="entry name" value="FAD_FR"/>
    <property type="match status" value="1"/>
</dbReference>
<evidence type="ECO:0000256" key="4">
    <source>
        <dbReference type="ARBA" id="ARBA00022448"/>
    </source>
</evidence>
<dbReference type="Pfam" id="PF08022">
    <property type="entry name" value="FAD_binding_8"/>
    <property type="match status" value="1"/>
</dbReference>
<dbReference type="InterPro" id="IPR039261">
    <property type="entry name" value="FNR_nucleotide-bd"/>
</dbReference>
<proteinExistence type="inferred from homology"/>
<evidence type="ECO:0000256" key="7">
    <source>
        <dbReference type="ARBA" id="ARBA00022982"/>
    </source>
</evidence>
<dbReference type="Pfam" id="PF01794">
    <property type="entry name" value="Ferric_reduct"/>
    <property type="match status" value="1"/>
</dbReference>
<comment type="similarity">
    <text evidence="2">Belongs to the ferric reductase (FRE) family.</text>
</comment>
<keyword evidence="5" id="KW-1003">Cell membrane</keyword>
<evidence type="ECO:0000256" key="5">
    <source>
        <dbReference type="ARBA" id="ARBA00022475"/>
    </source>
</evidence>
<comment type="catalytic activity">
    <reaction evidence="13">
        <text>2 a Fe(II)-siderophore + NADP(+) + H(+) = 2 a Fe(III)-siderophore + NADPH</text>
        <dbReference type="Rhea" id="RHEA:28795"/>
        <dbReference type="Rhea" id="RHEA-COMP:11342"/>
        <dbReference type="Rhea" id="RHEA-COMP:11344"/>
        <dbReference type="ChEBI" id="CHEBI:15378"/>
        <dbReference type="ChEBI" id="CHEBI:29033"/>
        <dbReference type="ChEBI" id="CHEBI:29034"/>
        <dbReference type="ChEBI" id="CHEBI:57783"/>
        <dbReference type="ChEBI" id="CHEBI:58349"/>
        <dbReference type="EC" id="1.16.1.9"/>
    </reaction>
</comment>
<name>A0A5M8PH81_9LECA</name>
<accession>A0A5M8PH81</accession>
<evidence type="ECO:0000256" key="1">
    <source>
        <dbReference type="ARBA" id="ARBA00004651"/>
    </source>
</evidence>
<dbReference type="GO" id="GO:0052851">
    <property type="term" value="F:ferric-chelate reductase (NADPH) activity"/>
    <property type="evidence" value="ECO:0007669"/>
    <property type="project" value="UniProtKB-EC"/>
</dbReference>
<comment type="caution">
    <text evidence="17">The sequence shown here is derived from an EMBL/GenBank/DDBJ whole genome shotgun (WGS) entry which is preliminary data.</text>
</comment>
<dbReference type="InterPro" id="IPR013112">
    <property type="entry name" value="FAD-bd_8"/>
</dbReference>
<feature type="transmembrane region" description="Helical" evidence="15">
    <location>
        <begin position="112"/>
        <end position="132"/>
    </location>
</feature>
<dbReference type="Proteomes" id="UP000324767">
    <property type="component" value="Unassembled WGS sequence"/>
</dbReference>
<dbReference type="InterPro" id="IPR017927">
    <property type="entry name" value="FAD-bd_FR_type"/>
</dbReference>
<gene>
    <name evidence="17" type="ORF">FRX48_08012</name>
</gene>
<feature type="domain" description="FAD-binding FR-type" evidence="16">
    <location>
        <begin position="309"/>
        <end position="419"/>
    </location>
</feature>
<evidence type="ECO:0000256" key="10">
    <source>
        <dbReference type="ARBA" id="ARBA00023065"/>
    </source>
</evidence>
<keyword evidence="7" id="KW-0249">Electron transport</keyword>
<comment type="subcellular location">
    <subcellularLocation>
        <location evidence="1">Cell membrane</location>
        <topology evidence="1">Multi-pass membrane protein</topology>
    </subcellularLocation>
</comment>
<dbReference type="InterPro" id="IPR017938">
    <property type="entry name" value="Riboflavin_synthase-like_b-brl"/>
</dbReference>
<dbReference type="InterPro" id="IPR051410">
    <property type="entry name" value="Ferric/Cupric_Reductase"/>
</dbReference>
<keyword evidence="8 15" id="KW-1133">Transmembrane helix</keyword>
<feature type="transmembrane region" description="Helical" evidence="15">
    <location>
        <begin position="144"/>
        <end position="163"/>
    </location>
</feature>
<evidence type="ECO:0000259" key="16">
    <source>
        <dbReference type="PROSITE" id="PS51384"/>
    </source>
</evidence>
<evidence type="ECO:0000256" key="12">
    <source>
        <dbReference type="ARBA" id="ARBA00023180"/>
    </source>
</evidence>
<feature type="transmembrane region" description="Helical" evidence="15">
    <location>
        <begin position="32"/>
        <end position="50"/>
    </location>
</feature>
<sequence length="653" mass="72464">MDASMMGGMEGMGMDTSSSGMFFDTDSALARTFWYIIAAAVFLALLLNGLRACDVWWRRRTARTKSITNPTRPRNFLTQCYATATAIVREATYPQPISFAGRWFAWLSPPPLGRLLLLSFYWAMIVGILTWKSIAHDAYYYERVGFRAAWVSVTQVPLVYLLVSETLGLVSGLSYERLNWLHRWVSRTLLITVTLHGAFFLAEWVRADFVAMELALMPMVRYGLGAWGVLVWTLVSSCAPFRNMAYELFVLQHLAAAGIFLWLVYSHVPSYAVYNVWFSVGIVAFDRTALFCWSVYQNVGIRQRGAKPSSRWLGYRAELRALNKDSTMVTVRDVAFKWKVGQHIYLRLPKIGILESHPFTISSVPSKSSSSVSNDVRLIIRAHSGFTRRLHRRALSSVQGDAVVMTAFVAGPFGAPPAWNSFETLVLIAASTGASFTLPILESIIDDPCCVQSIDFLLLVRQREQSSYYAERLRSVIARAASKGIRLRVEIAVTCELILCPCRDIGSDGTRKETQRCRCKTNYSPYTAALSADPSDGPIPSPPRSVSSDIEPVDEGREKNFSPASSSQTSERRSFLTETPSLGISYTYGRPDITSTIRRPVEAAAGEASVAVCGGRELVTAVRNYVAALSDGRAVHKGSGAQGIHLHVEGYCF</sequence>
<evidence type="ECO:0000256" key="3">
    <source>
        <dbReference type="ARBA" id="ARBA00012668"/>
    </source>
</evidence>
<dbReference type="SFLD" id="SFLDS00052">
    <property type="entry name" value="Ferric_Reductase_Domain"/>
    <property type="match status" value="1"/>
</dbReference>
<dbReference type="InterPro" id="IPR013130">
    <property type="entry name" value="Fe3_Rdtase_TM_dom"/>
</dbReference>
<dbReference type="EMBL" id="VXIT01000014">
    <property type="protein sequence ID" value="KAA6408270.1"/>
    <property type="molecule type" value="Genomic_DNA"/>
</dbReference>
<dbReference type="CDD" id="cd06186">
    <property type="entry name" value="NOX_Duox_like_FAD_NADP"/>
    <property type="match status" value="1"/>
</dbReference>
<feature type="transmembrane region" description="Helical" evidence="15">
    <location>
        <begin position="184"/>
        <end position="202"/>
    </location>
</feature>
<dbReference type="SUPFAM" id="SSF63380">
    <property type="entry name" value="Riboflavin synthase domain-like"/>
    <property type="match status" value="1"/>
</dbReference>
<evidence type="ECO:0000313" key="17">
    <source>
        <dbReference type="EMBL" id="KAA6408270.1"/>
    </source>
</evidence>
<keyword evidence="9" id="KW-0560">Oxidoreductase</keyword>
<dbReference type="InterPro" id="IPR013121">
    <property type="entry name" value="Fe_red_NAD-bd_6"/>
</dbReference>
<evidence type="ECO:0000313" key="18">
    <source>
        <dbReference type="Proteomes" id="UP000324767"/>
    </source>
</evidence>
<evidence type="ECO:0000256" key="13">
    <source>
        <dbReference type="ARBA" id="ARBA00048483"/>
    </source>
</evidence>
<dbReference type="AlphaFoldDB" id="A0A5M8PH81"/>
<keyword evidence="12" id="KW-0325">Glycoprotein</keyword>
<keyword evidence="6 15" id="KW-0812">Transmembrane</keyword>
<dbReference type="GO" id="GO:0015677">
    <property type="term" value="P:copper ion import"/>
    <property type="evidence" value="ECO:0007669"/>
    <property type="project" value="TreeGrafter"/>
</dbReference>
<organism evidence="17 18">
    <name type="scientific">Lasallia pustulata</name>
    <dbReference type="NCBI Taxonomy" id="136370"/>
    <lineage>
        <taxon>Eukaryota</taxon>
        <taxon>Fungi</taxon>
        <taxon>Dikarya</taxon>
        <taxon>Ascomycota</taxon>
        <taxon>Pezizomycotina</taxon>
        <taxon>Lecanoromycetes</taxon>
        <taxon>OSLEUM clade</taxon>
        <taxon>Umbilicariomycetidae</taxon>
        <taxon>Umbilicariales</taxon>
        <taxon>Umbilicariaceae</taxon>
        <taxon>Lasallia</taxon>
    </lineage>
</organism>
<dbReference type="EC" id="1.16.1.9" evidence="3"/>
<dbReference type="GO" id="GO:0006879">
    <property type="term" value="P:intracellular iron ion homeostasis"/>
    <property type="evidence" value="ECO:0007669"/>
    <property type="project" value="TreeGrafter"/>
</dbReference>
<keyword evidence="11 15" id="KW-0472">Membrane</keyword>
<evidence type="ECO:0000256" key="15">
    <source>
        <dbReference type="SAM" id="Phobius"/>
    </source>
</evidence>
<dbReference type="PANTHER" id="PTHR32361:SF9">
    <property type="entry name" value="FERRIC REDUCTASE TRANSMEMBRANE COMPONENT 3-RELATED"/>
    <property type="match status" value="1"/>
</dbReference>
<dbReference type="SUPFAM" id="SSF52343">
    <property type="entry name" value="Ferredoxin reductase-like, C-terminal NADP-linked domain"/>
    <property type="match status" value="1"/>
</dbReference>
<keyword evidence="4" id="KW-0813">Transport</keyword>
<reference evidence="17 18" key="1">
    <citation type="submission" date="2019-09" db="EMBL/GenBank/DDBJ databases">
        <title>The hologenome of the rock-dwelling lichen Lasallia pustulata.</title>
        <authorList>
            <person name="Greshake Tzovaras B."/>
            <person name="Segers F."/>
            <person name="Bicker A."/>
            <person name="Dal Grande F."/>
            <person name="Otte J."/>
            <person name="Hankeln T."/>
            <person name="Schmitt I."/>
            <person name="Ebersberger I."/>
        </authorList>
    </citation>
    <scope>NUCLEOTIDE SEQUENCE [LARGE SCALE GENOMIC DNA]</scope>
    <source>
        <strain evidence="17">A1-1</strain>
    </source>
</reference>
<feature type="region of interest" description="Disordered" evidence="14">
    <location>
        <begin position="530"/>
        <end position="576"/>
    </location>
</feature>
<evidence type="ECO:0000256" key="6">
    <source>
        <dbReference type="ARBA" id="ARBA00022692"/>
    </source>
</evidence>
<dbReference type="OrthoDB" id="3944240at2759"/>
<evidence type="ECO:0000256" key="9">
    <source>
        <dbReference type="ARBA" id="ARBA00023002"/>
    </source>
</evidence>
<evidence type="ECO:0000256" key="14">
    <source>
        <dbReference type="SAM" id="MobiDB-lite"/>
    </source>
</evidence>
<dbReference type="GO" id="GO:0006826">
    <property type="term" value="P:iron ion transport"/>
    <property type="evidence" value="ECO:0007669"/>
    <property type="project" value="TreeGrafter"/>
</dbReference>
<evidence type="ECO:0000256" key="11">
    <source>
        <dbReference type="ARBA" id="ARBA00023136"/>
    </source>
</evidence>